<comment type="subcellular location">
    <subcellularLocation>
        <location evidence="11">Cytoplasm</location>
    </subcellularLocation>
</comment>
<feature type="binding site" evidence="11">
    <location>
        <position position="12"/>
    </location>
    <ligand>
        <name>Mg(2+)</name>
        <dbReference type="ChEBI" id="CHEBI:18420"/>
        <label>1</label>
    </ligand>
</feature>
<proteinExistence type="inferred from homology"/>
<dbReference type="InterPro" id="IPR002156">
    <property type="entry name" value="RNaseH_domain"/>
</dbReference>
<evidence type="ECO:0000256" key="5">
    <source>
        <dbReference type="ARBA" id="ARBA00012180"/>
    </source>
</evidence>
<sequence>MANIPEIDIYTDGACSGNPGPGGWGAVLIYNGVKKEISGYEENTTNNRMELTAVIKALSLLKRSCKINLYSDSSYLINAFNQKWIENWQKRGWLKSDKTPVENKDLWLKLLDLSSCHDIKWIKVKGHSDNEYNNRCDKLATDEIRKHSI</sequence>
<dbReference type="HOGENOM" id="CLU_030894_6_2_9"/>
<comment type="subunit">
    <text evidence="4 11">Monomer.</text>
</comment>
<dbReference type="CDD" id="cd09278">
    <property type="entry name" value="RNase_HI_prokaryote_like"/>
    <property type="match status" value="1"/>
</dbReference>
<dbReference type="InterPro" id="IPR050092">
    <property type="entry name" value="RNase_H"/>
</dbReference>
<dbReference type="Proteomes" id="UP000010845">
    <property type="component" value="Chromosome"/>
</dbReference>
<dbReference type="Gene3D" id="3.30.420.10">
    <property type="entry name" value="Ribonuclease H-like superfamily/Ribonuclease H"/>
    <property type="match status" value="1"/>
</dbReference>
<dbReference type="PROSITE" id="PS50879">
    <property type="entry name" value="RNASE_H_1"/>
    <property type="match status" value="1"/>
</dbReference>
<evidence type="ECO:0000259" key="12">
    <source>
        <dbReference type="PROSITE" id="PS50879"/>
    </source>
</evidence>
<comment type="similarity">
    <text evidence="3 11">Belongs to the RNase H family.</text>
</comment>
<feature type="domain" description="RNase H type-1" evidence="12">
    <location>
        <begin position="3"/>
        <end position="145"/>
    </location>
</feature>
<evidence type="ECO:0000256" key="2">
    <source>
        <dbReference type="ARBA" id="ARBA00004065"/>
    </source>
</evidence>
<evidence type="ECO:0000256" key="6">
    <source>
        <dbReference type="ARBA" id="ARBA00022722"/>
    </source>
</evidence>
<feature type="binding site" evidence="11">
    <location>
        <position position="72"/>
    </location>
    <ligand>
        <name>Mg(2+)</name>
        <dbReference type="ChEBI" id="CHEBI:18420"/>
        <label>1</label>
    </ligand>
</feature>
<evidence type="ECO:0000256" key="1">
    <source>
        <dbReference type="ARBA" id="ARBA00000077"/>
    </source>
</evidence>
<dbReference type="HAMAP" id="MF_00042">
    <property type="entry name" value="RNase_H"/>
    <property type="match status" value="1"/>
</dbReference>
<keyword evidence="11" id="KW-0963">Cytoplasm</keyword>
<dbReference type="NCBIfam" id="NF001236">
    <property type="entry name" value="PRK00203.1"/>
    <property type="match status" value="1"/>
</dbReference>
<dbReference type="PANTHER" id="PTHR10642">
    <property type="entry name" value="RIBONUCLEASE H1"/>
    <property type="match status" value="1"/>
</dbReference>
<evidence type="ECO:0000256" key="10">
    <source>
        <dbReference type="ARBA" id="ARBA00022842"/>
    </source>
</evidence>
<dbReference type="AlphaFoldDB" id="L0IHI3"/>
<protein>
    <recommendedName>
        <fullName evidence="5 11">Ribonuclease H</fullName>
        <shortName evidence="11">RNase H</shortName>
        <ecNumber evidence="5 11">3.1.26.4</ecNumber>
    </recommendedName>
</protein>
<dbReference type="KEGG" id="tto:Thethe_01338"/>
<accession>L0IHI3</accession>
<dbReference type="EC" id="3.1.26.4" evidence="5 11"/>
<comment type="catalytic activity">
    <reaction evidence="1 11">
        <text>Endonucleolytic cleavage to 5'-phosphomonoester.</text>
        <dbReference type="EC" id="3.1.26.4"/>
    </reaction>
</comment>
<keyword evidence="6 11" id="KW-0540">Nuclease</keyword>
<dbReference type="RefSeq" id="WP_015311592.1">
    <property type="nucleotide sequence ID" value="NC_019970.1"/>
</dbReference>
<dbReference type="InterPro" id="IPR012337">
    <property type="entry name" value="RNaseH-like_sf"/>
</dbReference>
<comment type="cofactor">
    <cofactor evidence="11">
        <name>Mg(2+)</name>
        <dbReference type="ChEBI" id="CHEBI:18420"/>
    </cofactor>
    <text evidence="11">Binds 1 Mg(2+) ion per subunit. May bind a second metal ion at a regulatory site, or after substrate binding.</text>
</comment>
<dbReference type="PATRIC" id="fig|698948.3.peg.1331"/>
<evidence type="ECO:0000256" key="11">
    <source>
        <dbReference type="HAMAP-Rule" id="MF_00042"/>
    </source>
</evidence>
<dbReference type="GO" id="GO:0043137">
    <property type="term" value="P:DNA replication, removal of RNA primer"/>
    <property type="evidence" value="ECO:0007669"/>
    <property type="project" value="TreeGrafter"/>
</dbReference>
<dbReference type="InterPro" id="IPR022892">
    <property type="entry name" value="RNaseHI"/>
</dbReference>
<dbReference type="PANTHER" id="PTHR10642:SF26">
    <property type="entry name" value="RIBONUCLEASE H1"/>
    <property type="match status" value="1"/>
</dbReference>
<evidence type="ECO:0000256" key="3">
    <source>
        <dbReference type="ARBA" id="ARBA00005300"/>
    </source>
</evidence>
<reference evidence="13 14" key="1">
    <citation type="submission" date="2012-03" db="EMBL/GenBank/DDBJ databases">
        <title>Complete sequence of chromosome of Thermoanaerobacterium thermosaccharolyticum M0795.</title>
        <authorList>
            <consortium name="US DOE Joint Genome Institute"/>
            <person name="Lucas S."/>
            <person name="Han J."/>
            <person name="Lapidus A."/>
            <person name="Cheng J.-F."/>
            <person name="Goodwin L."/>
            <person name="Pitluck S."/>
            <person name="Peters L."/>
            <person name="Teshima H."/>
            <person name="Detter J.C."/>
            <person name="Han C."/>
            <person name="Tapia R."/>
            <person name="Land M."/>
            <person name="Hauser L."/>
            <person name="Kyrpides N."/>
            <person name="Ivanova N."/>
            <person name="Pagani I."/>
            <person name="Feinberg L."/>
            <person name="Folden J."/>
            <person name="Hogsett D."/>
            <person name="Shaw J."/>
            <person name="Woyke T."/>
        </authorList>
    </citation>
    <scope>NUCLEOTIDE SEQUENCE [LARGE SCALE GENOMIC DNA]</scope>
    <source>
        <strain evidence="13 14">M0795</strain>
    </source>
</reference>
<evidence type="ECO:0000256" key="9">
    <source>
        <dbReference type="ARBA" id="ARBA00022801"/>
    </source>
</evidence>
<dbReference type="Pfam" id="PF00075">
    <property type="entry name" value="RNase_H"/>
    <property type="match status" value="1"/>
</dbReference>
<keyword evidence="8 11" id="KW-0255">Endonuclease</keyword>
<dbReference type="GO" id="GO:0005737">
    <property type="term" value="C:cytoplasm"/>
    <property type="evidence" value="ECO:0007669"/>
    <property type="project" value="UniProtKB-SubCell"/>
</dbReference>
<keyword evidence="10 11" id="KW-0460">Magnesium</keyword>
<comment type="function">
    <text evidence="2 11">Endonuclease that specifically degrades the RNA of RNA-DNA hybrids.</text>
</comment>
<evidence type="ECO:0000256" key="4">
    <source>
        <dbReference type="ARBA" id="ARBA00011245"/>
    </source>
</evidence>
<organism evidence="13 14">
    <name type="scientific">Thermoanaerobacterium thermosaccharolyticum M0795</name>
    <dbReference type="NCBI Taxonomy" id="698948"/>
    <lineage>
        <taxon>Bacteria</taxon>
        <taxon>Bacillati</taxon>
        <taxon>Bacillota</taxon>
        <taxon>Clostridia</taxon>
        <taxon>Thermoanaerobacterales</taxon>
        <taxon>Thermoanaerobacteraceae</taxon>
        <taxon>Thermoanaerobacterium</taxon>
    </lineage>
</organism>
<dbReference type="GO" id="GO:0004523">
    <property type="term" value="F:RNA-DNA hybrid ribonuclease activity"/>
    <property type="evidence" value="ECO:0007669"/>
    <property type="project" value="UniProtKB-UniRule"/>
</dbReference>
<dbReference type="FunFam" id="3.30.420.10:FF:000089">
    <property type="entry name" value="Ribonuclease H"/>
    <property type="match status" value="1"/>
</dbReference>
<evidence type="ECO:0000256" key="8">
    <source>
        <dbReference type="ARBA" id="ARBA00022759"/>
    </source>
</evidence>
<gene>
    <name evidence="11" type="primary">rnhA</name>
    <name evidence="13" type="ORF">Thethe_01338</name>
</gene>
<dbReference type="InterPro" id="IPR036397">
    <property type="entry name" value="RNaseH_sf"/>
</dbReference>
<name>L0IHI3_THETR</name>
<evidence type="ECO:0000256" key="7">
    <source>
        <dbReference type="ARBA" id="ARBA00022723"/>
    </source>
</evidence>
<evidence type="ECO:0000313" key="13">
    <source>
        <dbReference type="EMBL" id="AGB18980.1"/>
    </source>
</evidence>
<keyword evidence="7 11" id="KW-0479">Metal-binding</keyword>
<dbReference type="SUPFAM" id="SSF53098">
    <property type="entry name" value="Ribonuclease H-like"/>
    <property type="match status" value="1"/>
</dbReference>
<dbReference type="GO" id="GO:0003676">
    <property type="term" value="F:nucleic acid binding"/>
    <property type="evidence" value="ECO:0007669"/>
    <property type="project" value="InterPro"/>
</dbReference>
<feature type="binding site" evidence="11">
    <location>
        <position position="12"/>
    </location>
    <ligand>
        <name>Mg(2+)</name>
        <dbReference type="ChEBI" id="CHEBI:18420"/>
        <label>2</label>
    </ligand>
</feature>
<keyword evidence="9 11" id="KW-0378">Hydrolase</keyword>
<feature type="binding site" evidence="11">
    <location>
        <position position="137"/>
    </location>
    <ligand>
        <name>Mg(2+)</name>
        <dbReference type="ChEBI" id="CHEBI:18420"/>
        <label>2</label>
    </ligand>
</feature>
<evidence type="ECO:0000313" key="14">
    <source>
        <dbReference type="Proteomes" id="UP000010845"/>
    </source>
</evidence>
<dbReference type="GO" id="GO:0000287">
    <property type="term" value="F:magnesium ion binding"/>
    <property type="evidence" value="ECO:0007669"/>
    <property type="project" value="UniProtKB-UniRule"/>
</dbReference>
<dbReference type="EMBL" id="CP003066">
    <property type="protein sequence ID" value="AGB18980.1"/>
    <property type="molecule type" value="Genomic_DNA"/>
</dbReference>
<feature type="binding site" evidence="11">
    <location>
        <position position="50"/>
    </location>
    <ligand>
        <name>Mg(2+)</name>
        <dbReference type="ChEBI" id="CHEBI:18420"/>
        <label>1</label>
    </ligand>
</feature>